<dbReference type="InterPro" id="IPR050072">
    <property type="entry name" value="Peptidase_M20A"/>
</dbReference>
<dbReference type="AlphaFoldDB" id="A0AAP4U0S9"/>
<dbReference type="EMBL" id="JAUORK010000017">
    <property type="protein sequence ID" value="MDO6672957.1"/>
    <property type="molecule type" value="Genomic_DNA"/>
</dbReference>
<dbReference type="SUPFAM" id="SSF55031">
    <property type="entry name" value="Bacterial exopeptidase dimerisation domain"/>
    <property type="match status" value="1"/>
</dbReference>
<reference evidence="5" key="1">
    <citation type="submission" date="2023-07" db="EMBL/GenBank/DDBJ databases">
        <title>Genome content predicts the carbon catabolic preferences of heterotrophic bacteria.</title>
        <authorList>
            <person name="Gralka M."/>
        </authorList>
    </citation>
    <scope>NUCLEOTIDE SEQUENCE</scope>
    <source>
        <strain evidence="5">C2R13</strain>
    </source>
</reference>
<evidence type="ECO:0000313" key="6">
    <source>
        <dbReference type="Proteomes" id="UP001170481"/>
    </source>
</evidence>
<dbReference type="InterPro" id="IPR002933">
    <property type="entry name" value="Peptidase_M20"/>
</dbReference>
<dbReference type="EC" id="3.5.1.16" evidence="5"/>
<dbReference type="SUPFAM" id="SSF53187">
    <property type="entry name" value="Zn-dependent exopeptidases"/>
    <property type="match status" value="1"/>
</dbReference>
<dbReference type="GO" id="GO:0046872">
    <property type="term" value="F:metal ion binding"/>
    <property type="evidence" value="ECO:0007669"/>
    <property type="project" value="UniProtKB-KW"/>
</dbReference>
<keyword evidence="1" id="KW-0479">Metal-binding</keyword>
<gene>
    <name evidence="5" type="primary">argE</name>
    <name evidence="5" type="ORF">Q4535_12615</name>
</gene>
<evidence type="ECO:0000256" key="1">
    <source>
        <dbReference type="ARBA" id="ARBA00022723"/>
    </source>
</evidence>
<keyword evidence="3" id="KW-0170">Cobalt</keyword>
<dbReference type="NCBIfam" id="TIGR01892">
    <property type="entry name" value="AcOrn-deacetyl"/>
    <property type="match status" value="1"/>
</dbReference>
<dbReference type="GO" id="GO:0006526">
    <property type="term" value="P:L-arginine biosynthetic process"/>
    <property type="evidence" value="ECO:0007669"/>
    <property type="project" value="InterPro"/>
</dbReference>
<dbReference type="NCBIfam" id="NF005710">
    <property type="entry name" value="PRK07522.1"/>
    <property type="match status" value="1"/>
</dbReference>
<dbReference type="Gene3D" id="3.30.70.360">
    <property type="match status" value="1"/>
</dbReference>
<keyword evidence="2 5" id="KW-0378">Hydrolase</keyword>
<dbReference type="PANTHER" id="PTHR43808">
    <property type="entry name" value="ACETYLORNITHINE DEACETYLASE"/>
    <property type="match status" value="1"/>
</dbReference>
<dbReference type="CDD" id="cd03894">
    <property type="entry name" value="M20_ArgE"/>
    <property type="match status" value="1"/>
</dbReference>
<dbReference type="InterPro" id="IPR010169">
    <property type="entry name" value="AcOrn-deacetyl"/>
</dbReference>
<protein>
    <submittedName>
        <fullName evidence="5">Acetylornithine deacetylase</fullName>
        <ecNumber evidence="5">3.5.1.16</ecNumber>
    </submittedName>
</protein>
<dbReference type="PANTHER" id="PTHR43808:SF31">
    <property type="entry name" value="N-ACETYL-L-CITRULLINE DEACETYLASE"/>
    <property type="match status" value="1"/>
</dbReference>
<dbReference type="Proteomes" id="UP001170481">
    <property type="component" value="Unassembled WGS sequence"/>
</dbReference>
<organism evidence="5 6">
    <name type="scientific">Cobetia amphilecti</name>
    <dbReference type="NCBI Taxonomy" id="1055104"/>
    <lineage>
        <taxon>Bacteria</taxon>
        <taxon>Pseudomonadati</taxon>
        <taxon>Pseudomonadota</taxon>
        <taxon>Gammaproteobacteria</taxon>
        <taxon>Oceanospirillales</taxon>
        <taxon>Halomonadaceae</taxon>
        <taxon>Cobetia</taxon>
    </lineage>
</organism>
<evidence type="ECO:0000313" key="5">
    <source>
        <dbReference type="EMBL" id="MDO6672957.1"/>
    </source>
</evidence>
<dbReference type="Pfam" id="PF07687">
    <property type="entry name" value="M20_dimer"/>
    <property type="match status" value="1"/>
</dbReference>
<evidence type="ECO:0000256" key="2">
    <source>
        <dbReference type="ARBA" id="ARBA00022801"/>
    </source>
</evidence>
<sequence>MQRTLDILTRLIAFDTTSDRSNLALIHFVRDLLAEHGIQATVLPNAEGDKASLLATIGPPVAGGVVLSGHTDTVPVTGQTWSQDPYQATLKEGRLYGRGSVDMKGFIGLCLAMVPQFLASPLKRPIHLAFSYDEESTCMGCLPLIDHMRETLPEVAAVIIGEPTQGRVVSAHKGVHSWRTEVTGVPAHSSRPDLGVSATFYAARIISELERTANELRTNATRGELFEPPYSTLHVSAMQGGNAPNIIAKDARLHWELRNLPSDPPDAVRARFDDFTAQLAREMQQHSADCRIQTLEDYASVPALTPEPDGKAEALAFALTGQSERCGVGFCSEAGWFQDRGFSTVVCGPGSIAQAHKADEYIEMAELERYRDFLARLMQHQCAE</sequence>
<dbReference type="RefSeq" id="WP_303594592.1">
    <property type="nucleotide sequence ID" value="NZ_JAUORK010000017.1"/>
</dbReference>
<feature type="domain" description="Peptidase M20 dimerisation" evidence="4">
    <location>
        <begin position="171"/>
        <end position="281"/>
    </location>
</feature>
<proteinExistence type="predicted"/>
<evidence type="ECO:0000259" key="4">
    <source>
        <dbReference type="Pfam" id="PF07687"/>
    </source>
</evidence>
<dbReference type="InterPro" id="IPR011650">
    <property type="entry name" value="Peptidase_M20_dimer"/>
</dbReference>
<accession>A0AAP4U0S9</accession>
<dbReference type="InterPro" id="IPR036264">
    <property type="entry name" value="Bact_exopeptidase_dim_dom"/>
</dbReference>
<dbReference type="GO" id="GO:0008777">
    <property type="term" value="F:acetylornithine deacetylase activity"/>
    <property type="evidence" value="ECO:0007669"/>
    <property type="project" value="UniProtKB-EC"/>
</dbReference>
<dbReference type="Gene3D" id="3.40.630.10">
    <property type="entry name" value="Zn peptidases"/>
    <property type="match status" value="1"/>
</dbReference>
<dbReference type="Pfam" id="PF01546">
    <property type="entry name" value="Peptidase_M20"/>
    <property type="match status" value="1"/>
</dbReference>
<evidence type="ECO:0000256" key="3">
    <source>
        <dbReference type="ARBA" id="ARBA00023285"/>
    </source>
</evidence>
<name>A0AAP4U0S9_9GAMM</name>
<comment type="caution">
    <text evidence="5">The sequence shown here is derived from an EMBL/GenBank/DDBJ whole genome shotgun (WGS) entry which is preliminary data.</text>
</comment>